<evidence type="ECO:0000256" key="1">
    <source>
        <dbReference type="SAM" id="MobiDB-lite"/>
    </source>
</evidence>
<dbReference type="Proteomes" id="UP000240398">
    <property type="component" value="Segment"/>
</dbReference>
<evidence type="ECO:0000313" key="2">
    <source>
        <dbReference type="EMBL" id="AWP45428.1"/>
    </source>
</evidence>
<protein>
    <submittedName>
        <fullName evidence="2">Uncharacterized protein</fullName>
    </submittedName>
</protein>
<name>A0A2U9DT14_9CAUD</name>
<feature type="region of interest" description="Disordered" evidence="1">
    <location>
        <begin position="54"/>
        <end position="78"/>
    </location>
</feature>
<proteinExistence type="predicted"/>
<sequence length="78" mass="8265">MGLVFNWLDLSFLSASTFASAGNKHTPHHHLSHCAPFAHTMLMVLVAHSAGNVVGSSTDSSTAASTMRTNEHSRFGAL</sequence>
<feature type="compositionally biased region" description="Low complexity" evidence="1">
    <location>
        <begin position="56"/>
        <end position="66"/>
    </location>
</feature>
<evidence type="ECO:0000313" key="3">
    <source>
        <dbReference type="Proteomes" id="UP000240398"/>
    </source>
</evidence>
<accession>A0A2U9DT14</accession>
<keyword evidence="3" id="KW-1185">Reference proteome</keyword>
<feature type="compositionally biased region" description="Basic and acidic residues" evidence="1">
    <location>
        <begin position="69"/>
        <end position="78"/>
    </location>
</feature>
<reference evidence="3" key="1">
    <citation type="submission" date="2018-03" db="EMBL/GenBank/DDBJ databases">
        <title>Complete Genome Sequence of Escherichia coli Phage Sa179w3YLVW Isolated from Surface Water in a Produce-Growing Area in Northern California.</title>
        <authorList>
            <person name="Liao Y.-T."/>
            <person name="Liu F."/>
            <person name="Sun X."/>
            <person name="Li R.W."/>
            <person name="Wu V.C.H."/>
        </authorList>
    </citation>
    <scope>NUCLEOTIDE SEQUENCE [LARGE SCALE GENOMIC DNA]</scope>
</reference>
<organism evidence="2 3">
    <name type="scientific">Escherichia phage vB_EcoS Sa179lw</name>
    <dbReference type="NCBI Taxonomy" id="2126819"/>
    <lineage>
        <taxon>Viruses</taxon>
        <taxon>Duplodnaviria</taxon>
        <taxon>Heunggongvirae</taxon>
        <taxon>Uroviricota</taxon>
        <taxon>Caudoviricetes</taxon>
        <taxon>Buchananvirus</taxon>
        <taxon>Buchananvirus Sa179lw</taxon>
    </lineage>
</organism>
<gene>
    <name evidence="2" type="ORF">vBEcoSSa179w3YLVW_00076</name>
</gene>
<dbReference type="EMBL" id="MH023293">
    <property type="protein sequence ID" value="AWP45428.1"/>
    <property type="molecule type" value="Genomic_DNA"/>
</dbReference>